<dbReference type="Pfam" id="PF07995">
    <property type="entry name" value="GSDH"/>
    <property type="match status" value="1"/>
</dbReference>
<evidence type="ECO:0000313" key="4">
    <source>
        <dbReference type="EMBL" id="SVA01513.1"/>
    </source>
</evidence>
<feature type="transmembrane region" description="Helical" evidence="2">
    <location>
        <begin position="12"/>
        <end position="30"/>
    </location>
</feature>
<feature type="domain" description="Glucose/Sorbosone dehydrogenase" evidence="3">
    <location>
        <begin position="79"/>
        <end position="415"/>
    </location>
</feature>
<proteinExistence type="predicted"/>
<dbReference type="EMBL" id="UINC01002911">
    <property type="protein sequence ID" value="SVA01513.1"/>
    <property type="molecule type" value="Genomic_DNA"/>
</dbReference>
<accession>A0A381SJS1</accession>
<dbReference type="InterPro" id="IPR011041">
    <property type="entry name" value="Quinoprot_gluc/sorb_DH_b-prop"/>
</dbReference>
<dbReference type="InterPro" id="IPR012938">
    <property type="entry name" value="Glc/Sorbosone_DH"/>
</dbReference>
<dbReference type="InterPro" id="IPR011042">
    <property type="entry name" value="6-blade_b-propeller_TolB-like"/>
</dbReference>
<reference evidence="4" key="1">
    <citation type="submission" date="2018-05" db="EMBL/GenBank/DDBJ databases">
        <authorList>
            <person name="Lanie J.A."/>
            <person name="Ng W.-L."/>
            <person name="Kazmierczak K.M."/>
            <person name="Andrzejewski T.M."/>
            <person name="Davidsen T.M."/>
            <person name="Wayne K.J."/>
            <person name="Tettelin H."/>
            <person name="Glass J.I."/>
            <person name="Rusch D."/>
            <person name="Podicherti R."/>
            <person name="Tsui H.-C.T."/>
            <person name="Winkler M.E."/>
        </authorList>
    </citation>
    <scope>NUCLEOTIDE SEQUENCE</scope>
</reference>
<dbReference type="SUPFAM" id="SSF50952">
    <property type="entry name" value="Soluble quinoprotein glucose dehydrogenase"/>
    <property type="match status" value="1"/>
</dbReference>
<protein>
    <recommendedName>
        <fullName evidence="3">Glucose/Sorbosone dehydrogenase domain-containing protein</fullName>
    </recommendedName>
</protein>
<gene>
    <name evidence="4" type="ORF">METZ01_LOCUS54367</name>
</gene>
<keyword evidence="2" id="KW-1133">Transmembrane helix</keyword>
<feature type="region of interest" description="Disordered" evidence="1">
    <location>
        <begin position="34"/>
        <end position="55"/>
    </location>
</feature>
<dbReference type="Gene3D" id="2.120.10.30">
    <property type="entry name" value="TolB, C-terminal domain"/>
    <property type="match status" value="1"/>
</dbReference>
<organism evidence="4">
    <name type="scientific">marine metagenome</name>
    <dbReference type="NCBI Taxonomy" id="408172"/>
    <lineage>
        <taxon>unclassified sequences</taxon>
        <taxon>metagenomes</taxon>
        <taxon>ecological metagenomes</taxon>
    </lineage>
</organism>
<evidence type="ECO:0000256" key="2">
    <source>
        <dbReference type="SAM" id="Phobius"/>
    </source>
</evidence>
<evidence type="ECO:0000259" key="3">
    <source>
        <dbReference type="Pfam" id="PF07995"/>
    </source>
</evidence>
<dbReference type="AlphaFoldDB" id="A0A381SJS1"/>
<dbReference type="PANTHER" id="PTHR19328">
    <property type="entry name" value="HEDGEHOG-INTERACTING PROTEIN"/>
    <property type="match status" value="1"/>
</dbReference>
<keyword evidence="2" id="KW-0812">Transmembrane</keyword>
<evidence type="ECO:0000256" key="1">
    <source>
        <dbReference type="SAM" id="MobiDB-lite"/>
    </source>
</evidence>
<name>A0A381SJS1_9ZZZZ</name>
<dbReference type="PANTHER" id="PTHR19328:SF75">
    <property type="entry name" value="ALDOSE SUGAR DEHYDROGENASE YLII"/>
    <property type="match status" value="1"/>
</dbReference>
<keyword evidence="2" id="KW-0472">Membrane</keyword>
<sequence>MLSRSTASRRFAPWFVLAGVVSVVVMVGAAKQRRPAGANSPQIDSGRPPGLPRNALPDAVVLNTHEIEEVRVVTVARGLSHPWGMAFLPGGDMLVTERQGRLRMVRNSALDPEPVDGVPVVLSRGLAGLMDVALHPDFLRNRLVYLSYTRPLGETEGTVALVRGRLDGMALRDVEDVFVAESWGGSTASARIAFAPDGLLYMTVGGAFGTNPGESKAQNPNSHAGKVLRLRDDGTVPDDNPFVGRDGYKPEIFSMGHRNQQGLTFHPVTAAPLVTEHAVQGGDELNVIEPGRNYGWPVVSYGRHYGGARVTDRFWADGMEEPLVFWVPSIAPSGLTFYTGDRFPEWRGNLFVGSLMTGRIGRTGHLERIVFNEDGEELAREWLLTELRRRIRDVKQGPDGLLYVLTEENQAALLRIEPVN</sequence>